<dbReference type="EMBL" id="UFSX01000002">
    <property type="protein sequence ID" value="SUV43541.1"/>
    <property type="molecule type" value="Genomic_DNA"/>
</dbReference>
<dbReference type="InterPro" id="IPR013783">
    <property type="entry name" value="Ig-like_fold"/>
</dbReference>
<evidence type="ECO:0000259" key="3">
    <source>
        <dbReference type="SMART" id="SM01217"/>
    </source>
</evidence>
<dbReference type="AlphaFoldDB" id="A0A380ZA34"/>
<dbReference type="GO" id="GO:0005975">
    <property type="term" value="P:carbohydrate metabolic process"/>
    <property type="evidence" value="ECO:0007669"/>
    <property type="project" value="InterPro"/>
</dbReference>
<keyword evidence="4" id="KW-0326">Glycosidase</keyword>
<gene>
    <name evidence="4" type="primary">bglX_6</name>
    <name evidence="4" type="ORF">NCTC11155_02937</name>
</gene>
<dbReference type="PANTHER" id="PTHR42715:SF10">
    <property type="entry name" value="BETA-GLUCOSIDASE"/>
    <property type="match status" value="1"/>
</dbReference>
<feature type="domain" description="Fibronectin type III-like" evidence="3">
    <location>
        <begin position="681"/>
        <end position="750"/>
    </location>
</feature>
<dbReference type="RefSeq" id="WP_004292251.1">
    <property type="nucleotide sequence ID" value="NZ_CABKNQ010000017.1"/>
</dbReference>
<dbReference type="PANTHER" id="PTHR42715">
    <property type="entry name" value="BETA-GLUCOSIDASE"/>
    <property type="match status" value="1"/>
</dbReference>
<dbReference type="Pfam" id="PF00933">
    <property type="entry name" value="Glyco_hydro_3"/>
    <property type="match status" value="1"/>
</dbReference>
<dbReference type="Pfam" id="PF01915">
    <property type="entry name" value="Glyco_hydro_3_C"/>
    <property type="match status" value="1"/>
</dbReference>
<dbReference type="PROSITE" id="PS51257">
    <property type="entry name" value="PROKAR_LIPOPROTEIN"/>
    <property type="match status" value="1"/>
</dbReference>
<dbReference type="InterPro" id="IPR002772">
    <property type="entry name" value="Glyco_hydro_3_C"/>
</dbReference>
<dbReference type="SUPFAM" id="SSF51445">
    <property type="entry name" value="(Trans)glycosidases"/>
    <property type="match status" value="1"/>
</dbReference>
<accession>A0A380ZA34</accession>
<dbReference type="Pfam" id="PF14310">
    <property type="entry name" value="Fn3-like"/>
    <property type="match status" value="1"/>
</dbReference>
<dbReference type="GeneID" id="93069679"/>
<dbReference type="InterPro" id="IPR026891">
    <property type="entry name" value="Fn3-like"/>
</dbReference>
<dbReference type="Gene3D" id="3.40.50.1700">
    <property type="entry name" value="Glycoside hydrolase family 3 C-terminal domain"/>
    <property type="match status" value="1"/>
</dbReference>
<dbReference type="InterPro" id="IPR050288">
    <property type="entry name" value="Cellulose_deg_GH3"/>
</dbReference>
<evidence type="ECO:0000256" key="1">
    <source>
        <dbReference type="ARBA" id="ARBA00005336"/>
    </source>
</evidence>
<comment type="similarity">
    <text evidence="1">Belongs to the glycosyl hydrolase 3 family.</text>
</comment>
<dbReference type="OrthoDB" id="179563at2"/>
<dbReference type="Gene3D" id="3.20.20.300">
    <property type="entry name" value="Glycoside hydrolase, family 3, N-terminal domain"/>
    <property type="match status" value="1"/>
</dbReference>
<dbReference type="STRING" id="483216.BACEGG_03648"/>
<evidence type="ECO:0000313" key="5">
    <source>
        <dbReference type="Proteomes" id="UP000254424"/>
    </source>
</evidence>
<sequence>MKTKTLGVTALICLAVSIQSCGDGIPAYKNPDNPVEVRVADLLKRMTLEEKIAQMQDLKFKDFSVDGKVDTVKMDSVLKGMSYASVFGSRLSVEQMQESMFAINKYMAEHNRLGIPVLGEAESLHGLIHDGATIFPQSIALSSTFNPDITHRVATVIAQEAKATGVDQVLSPVLDLARELRWGRVEETYGEDPYLVGRMGVAYVSAFNKEGVMTTLKHFLAHGSPTGGLNLASVTGCERDLRSLYLKPFQDVMREAMPYSVMNSYNSYESVPVAASHWILDDILRGEMGFKGYISSDWGSVEMLRSLHHTAKDKADAACQAVIAGVDVEVDGDCYETLDSLVRSGVLPEKEIDKCVSRVLTAKFAMGLFDKDYTKRANLSQTVHTPEAVELALVAARESAILVKNENSLLPLDANKLRSVAVIGPNAAQVQFGDYMWTNSNEYGITPLQGIEAVTQGKVKINYAKGCEIHTQDRSGFSQAVTAARNSDVALLFVGAMSGSPGRPWPNSVSGESFDLSDISLPGCQEALIRAVKATGKPTIVVLVAGKPFAIPWVKDNCEAVIVQWYGGEQEGRAIAEILFGEVNPSGRLNVSFPQSTGHLPVFYNYYPSDKGFYHDHGTLEKPGRDYVFSSPDPVWAFGHGLSYTTFKYKSMQISNKEFTDDDTCEITVEVANTGKRDGKEVVQLYVNDIVSSVVTPVKELRRFEKVFIPAGETRTVKFNLPIKELALWNTDMKEVVEPGDFELQVGAASDDIRLTEIITVK</sequence>
<dbReference type="EC" id="3.2.1.21" evidence="4"/>
<dbReference type="Proteomes" id="UP000254424">
    <property type="component" value="Unassembled WGS sequence"/>
</dbReference>
<dbReference type="FunFam" id="2.60.40.10:FF:000495">
    <property type="entry name" value="Periplasmic beta-glucosidase"/>
    <property type="match status" value="1"/>
</dbReference>
<protein>
    <submittedName>
        <fullName evidence="4">Putative exported hydrolase</fullName>
        <ecNumber evidence="4">3.2.1.21</ecNumber>
    </submittedName>
</protein>
<dbReference type="Gene3D" id="2.60.40.10">
    <property type="entry name" value="Immunoglobulins"/>
    <property type="match status" value="1"/>
</dbReference>
<dbReference type="InterPro" id="IPR036962">
    <property type="entry name" value="Glyco_hydro_3_N_sf"/>
</dbReference>
<reference evidence="4 5" key="1">
    <citation type="submission" date="2018-06" db="EMBL/GenBank/DDBJ databases">
        <authorList>
            <consortium name="Pathogen Informatics"/>
            <person name="Doyle S."/>
        </authorList>
    </citation>
    <scope>NUCLEOTIDE SEQUENCE [LARGE SCALE GENOMIC DNA]</scope>
    <source>
        <strain evidence="4 5">NCTC11155</strain>
    </source>
</reference>
<dbReference type="SUPFAM" id="SSF52279">
    <property type="entry name" value="Beta-D-glucan exohydrolase, C-terminal domain"/>
    <property type="match status" value="1"/>
</dbReference>
<keyword evidence="2 4" id="KW-0378">Hydrolase</keyword>
<proteinExistence type="inferred from homology"/>
<dbReference type="InterPro" id="IPR017853">
    <property type="entry name" value="GH"/>
</dbReference>
<evidence type="ECO:0000313" key="4">
    <source>
        <dbReference type="EMBL" id="SUV43541.1"/>
    </source>
</evidence>
<dbReference type="GO" id="GO:0008422">
    <property type="term" value="F:beta-glucosidase activity"/>
    <property type="evidence" value="ECO:0007669"/>
    <property type="project" value="UniProtKB-EC"/>
</dbReference>
<dbReference type="FunFam" id="3.40.50.1700:FF:000009">
    <property type="entry name" value="Periplasmic beta-glucosidase"/>
    <property type="match status" value="1"/>
</dbReference>
<dbReference type="InterPro" id="IPR001764">
    <property type="entry name" value="Glyco_hydro_3_N"/>
</dbReference>
<dbReference type="SMART" id="SM01217">
    <property type="entry name" value="Fn3_like"/>
    <property type="match status" value="1"/>
</dbReference>
<dbReference type="InterPro" id="IPR036881">
    <property type="entry name" value="Glyco_hydro_3_C_sf"/>
</dbReference>
<name>A0A380ZA34_9BACE</name>
<evidence type="ECO:0000256" key="2">
    <source>
        <dbReference type="ARBA" id="ARBA00022801"/>
    </source>
</evidence>
<dbReference type="PRINTS" id="PR00133">
    <property type="entry name" value="GLHYDRLASE3"/>
</dbReference>
<organism evidence="4 5">
    <name type="scientific">Bacteroides eggerthii</name>
    <dbReference type="NCBI Taxonomy" id="28111"/>
    <lineage>
        <taxon>Bacteria</taxon>
        <taxon>Pseudomonadati</taxon>
        <taxon>Bacteroidota</taxon>
        <taxon>Bacteroidia</taxon>
        <taxon>Bacteroidales</taxon>
        <taxon>Bacteroidaceae</taxon>
        <taxon>Bacteroides</taxon>
    </lineage>
</organism>